<feature type="transmembrane region" description="Helical" evidence="7">
    <location>
        <begin position="370"/>
        <end position="390"/>
    </location>
</feature>
<evidence type="ECO:0000256" key="4">
    <source>
        <dbReference type="ARBA" id="ARBA00022825"/>
    </source>
</evidence>
<keyword evidence="8" id="KW-0732">Signal</keyword>
<dbReference type="PROSITE" id="PS51892">
    <property type="entry name" value="SUBTILASE"/>
    <property type="match status" value="1"/>
</dbReference>
<dbReference type="InterPro" id="IPR051048">
    <property type="entry name" value="Peptidase_S8/S53_subtilisin"/>
</dbReference>
<evidence type="ECO:0000256" key="5">
    <source>
        <dbReference type="PROSITE-ProRule" id="PRU01240"/>
    </source>
</evidence>
<feature type="active site" description="Charge relay system" evidence="5">
    <location>
        <position position="250"/>
    </location>
</feature>
<sequence>MTLTRAVRVLAATALSSALLLSAAPTASADGIRDDQWAEKYFDLQKVWSVTKGDGIKVAVIDSGVDANNPDLTGQVLPGFDQSGRGLNTKPTVGHGTGVASVIAGHGHGDNDGILGLAPGVKILPAYKGDANDKDVIPEAIRWAVDNGAKVINISQTLTGPGLKFPDALAYAASHDVLVVAGTGNDGTSVGSPANRPGVLAVGATDKTSTVWAKSNYGPEVMLTAPGVKVITAGSCDGGANPYCMGEGTSISTAFVSATAALVRAKYPNLTAGQVANRLVKSAMVPPALKGAKLPDAKYGYGIVRPYEALTQDIPAGPEQGPLAAVSATSASPTTKASGGATNAPDGSTAKPAPALPEPETEKSSSSTPLILAAVAVVVVVLLIIIAVTVSGRKRRAQAQLPPQQMGQPPHGGAPGWPPAQQPYGNQAPPPGYSPQQPHQPYQNNPYQNGGQ</sequence>
<evidence type="ECO:0000256" key="8">
    <source>
        <dbReference type="SAM" id="SignalP"/>
    </source>
</evidence>
<proteinExistence type="inferred from homology"/>
<dbReference type="Pfam" id="PF00082">
    <property type="entry name" value="Peptidase_S8"/>
    <property type="match status" value="1"/>
</dbReference>
<keyword evidence="3 5" id="KW-0378">Hydrolase</keyword>
<feature type="region of interest" description="Disordered" evidence="6">
    <location>
        <begin position="314"/>
        <end position="367"/>
    </location>
</feature>
<keyword evidence="4 5" id="KW-0720">Serine protease</keyword>
<comment type="similarity">
    <text evidence="1 5">Belongs to the peptidase S8 family.</text>
</comment>
<feature type="domain" description="Peptidase S8/S53" evidence="9">
    <location>
        <begin position="53"/>
        <end position="302"/>
    </location>
</feature>
<organism evidence="10">
    <name type="scientific">Kitasatospora camelliae</name>
    <dbReference type="NCBI Taxonomy" id="3156397"/>
    <lineage>
        <taxon>Bacteria</taxon>
        <taxon>Bacillati</taxon>
        <taxon>Actinomycetota</taxon>
        <taxon>Actinomycetes</taxon>
        <taxon>Kitasatosporales</taxon>
        <taxon>Streptomycetaceae</taxon>
        <taxon>Kitasatospora</taxon>
    </lineage>
</organism>
<accession>A0AAU8JV55</accession>
<evidence type="ECO:0000256" key="1">
    <source>
        <dbReference type="ARBA" id="ARBA00011073"/>
    </source>
</evidence>
<protein>
    <submittedName>
        <fullName evidence="10">S8 family serine peptidase</fullName>
    </submittedName>
</protein>
<dbReference type="InterPro" id="IPR036852">
    <property type="entry name" value="Peptidase_S8/S53_dom_sf"/>
</dbReference>
<dbReference type="InterPro" id="IPR022398">
    <property type="entry name" value="Peptidase_S8_His-AS"/>
</dbReference>
<dbReference type="InterPro" id="IPR023827">
    <property type="entry name" value="Peptidase_S8_Asp-AS"/>
</dbReference>
<dbReference type="EMBL" id="CP159872">
    <property type="protein sequence ID" value="XCM79833.1"/>
    <property type="molecule type" value="Genomic_DNA"/>
</dbReference>
<dbReference type="KEGG" id="kcm:ABWK59_13350"/>
<feature type="region of interest" description="Disordered" evidence="6">
    <location>
        <begin position="398"/>
        <end position="452"/>
    </location>
</feature>
<dbReference type="PRINTS" id="PR00723">
    <property type="entry name" value="SUBTILISIN"/>
</dbReference>
<dbReference type="GO" id="GO:0006508">
    <property type="term" value="P:proteolysis"/>
    <property type="evidence" value="ECO:0007669"/>
    <property type="project" value="UniProtKB-KW"/>
</dbReference>
<feature type="chain" id="PRO_5043549290" evidence="8">
    <location>
        <begin position="30"/>
        <end position="452"/>
    </location>
</feature>
<dbReference type="PROSITE" id="PS00137">
    <property type="entry name" value="SUBTILASE_HIS"/>
    <property type="match status" value="1"/>
</dbReference>
<keyword evidence="7" id="KW-0812">Transmembrane</keyword>
<evidence type="ECO:0000256" key="7">
    <source>
        <dbReference type="SAM" id="Phobius"/>
    </source>
</evidence>
<feature type="active site" description="Charge relay system" evidence="5">
    <location>
        <position position="62"/>
    </location>
</feature>
<dbReference type="SUPFAM" id="SSF52743">
    <property type="entry name" value="Subtilisin-like"/>
    <property type="match status" value="1"/>
</dbReference>
<keyword evidence="7" id="KW-1133">Transmembrane helix</keyword>
<dbReference type="GO" id="GO:0004252">
    <property type="term" value="F:serine-type endopeptidase activity"/>
    <property type="evidence" value="ECO:0007669"/>
    <property type="project" value="UniProtKB-UniRule"/>
</dbReference>
<name>A0AAU8JV55_9ACTN</name>
<keyword evidence="7" id="KW-0472">Membrane</keyword>
<feature type="compositionally biased region" description="Low complexity" evidence="6">
    <location>
        <begin position="398"/>
        <end position="411"/>
    </location>
</feature>
<feature type="compositionally biased region" description="Low complexity" evidence="6">
    <location>
        <begin position="434"/>
        <end position="452"/>
    </location>
</feature>
<dbReference type="PROSITE" id="PS00136">
    <property type="entry name" value="SUBTILASE_ASP"/>
    <property type="match status" value="1"/>
</dbReference>
<evidence type="ECO:0000256" key="3">
    <source>
        <dbReference type="ARBA" id="ARBA00022801"/>
    </source>
</evidence>
<dbReference type="PANTHER" id="PTHR43399">
    <property type="entry name" value="SUBTILISIN-RELATED"/>
    <property type="match status" value="1"/>
</dbReference>
<keyword evidence="2 5" id="KW-0645">Protease</keyword>
<dbReference type="RefSeq" id="WP_354640776.1">
    <property type="nucleotide sequence ID" value="NZ_CP159872.1"/>
</dbReference>
<evidence type="ECO:0000259" key="9">
    <source>
        <dbReference type="Pfam" id="PF00082"/>
    </source>
</evidence>
<dbReference type="InterPro" id="IPR015500">
    <property type="entry name" value="Peptidase_S8_subtilisin-rel"/>
</dbReference>
<reference evidence="10" key="1">
    <citation type="submission" date="2024-06" db="EMBL/GenBank/DDBJ databases">
        <title>The genome sequences of Kitasatospora sp. strain HUAS MG31.</title>
        <authorList>
            <person name="Mo P."/>
        </authorList>
    </citation>
    <scope>NUCLEOTIDE SEQUENCE</scope>
    <source>
        <strain evidence="10">HUAS MG31</strain>
    </source>
</reference>
<dbReference type="AlphaFoldDB" id="A0AAU8JV55"/>
<dbReference type="Gene3D" id="3.40.50.200">
    <property type="entry name" value="Peptidase S8/S53 domain"/>
    <property type="match status" value="1"/>
</dbReference>
<gene>
    <name evidence="10" type="ORF">ABWK59_13350</name>
</gene>
<feature type="active site" description="Charge relay system" evidence="5">
    <location>
        <position position="95"/>
    </location>
</feature>
<feature type="signal peptide" evidence="8">
    <location>
        <begin position="1"/>
        <end position="29"/>
    </location>
</feature>
<feature type="compositionally biased region" description="Low complexity" evidence="6">
    <location>
        <begin position="324"/>
        <end position="342"/>
    </location>
</feature>
<evidence type="ECO:0000256" key="2">
    <source>
        <dbReference type="ARBA" id="ARBA00022670"/>
    </source>
</evidence>
<dbReference type="InterPro" id="IPR000209">
    <property type="entry name" value="Peptidase_S8/S53_dom"/>
</dbReference>
<dbReference type="PANTHER" id="PTHR43399:SF4">
    <property type="entry name" value="CELL WALL-ASSOCIATED PROTEASE"/>
    <property type="match status" value="1"/>
</dbReference>
<evidence type="ECO:0000256" key="6">
    <source>
        <dbReference type="SAM" id="MobiDB-lite"/>
    </source>
</evidence>
<evidence type="ECO:0000313" key="10">
    <source>
        <dbReference type="EMBL" id="XCM79833.1"/>
    </source>
</evidence>